<keyword evidence="6 8" id="KW-0067">ATP-binding</keyword>
<dbReference type="GO" id="GO:0005829">
    <property type="term" value="C:cytosol"/>
    <property type="evidence" value="ECO:0007669"/>
    <property type="project" value="TreeGrafter"/>
</dbReference>
<keyword evidence="8" id="KW-0963">Cytoplasm</keyword>
<keyword evidence="4 8" id="KW-0566">Pantothenate biosynthesis</keyword>
<dbReference type="Gene3D" id="3.30.1300.10">
    <property type="entry name" value="Pantoate-beta-alanine ligase, C-terminal domain"/>
    <property type="match status" value="1"/>
</dbReference>
<dbReference type="InterPro" id="IPR004821">
    <property type="entry name" value="Cyt_trans-like"/>
</dbReference>
<dbReference type="OrthoDB" id="9773087at2"/>
<evidence type="ECO:0000256" key="1">
    <source>
        <dbReference type="ARBA" id="ARBA00004990"/>
    </source>
</evidence>
<dbReference type="eggNOG" id="COG0414">
    <property type="taxonomic scope" value="Bacteria"/>
</dbReference>
<dbReference type="RefSeq" id="WP_038501708.1">
    <property type="nucleotide sequence ID" value="NZ_CP007490.1"/>
</dbReference>
<feature type="binding site" evidence="8">
    <location>
        <begin position="147"/>
        <end position="150"/>
    </location>
    <ligand>
        <name>ATP</name>
        <dbReference type="ChEBI" id="CHEBI:30616"/>
    </ligand>
</feature>
<gene>
    <name evidence="8" type="primary">panC</name>
    <name evidence="9" type="ORF">Rhola_00001680</name>
</gene>
<dbReference type="HOGENOM" id="CLU_047148_0_0_11"/>
<dbReference type="InterPro" id="IPR014729">
    <property type="entry name" value="Rossmann-like_a/b/a_fold"/>
</dbReference>
<comment type="function">
    <text evidence="8">Catalyzes the condensation of pantoate with beta-alanine in an ATP-dependent reaction via a pantoyl-adenylate intermediate.</text>
</comment>
<comment type="miscellaneous">
    <text evidence="8">The reaction proceeds by a bi uni uni bi ping pong mechanism.</text>
</comment>
<feature type="active site" description="Proton donor" evidence="8">
    <location>
        <position position="37"/>
    </location>
</feature>
<feature type="binding site" evidence="8">
    <location>
        <position position="153"/>
    </location>
    <ligand>
        <name>(R)-pantoate</name>
        <dbReference type="ChEBI" id="CHEBI:15980"/>
    </ligand>
</feature>
<dbReference type="PANTHER" id="PTHR21299:SF1">
    <property type="entry name" value="PANTOATE--BETA-ALANINE LIGASE"/>
    <property type="match status" value="1"/>
</dbReference>
<sequence>MQRVSGINELTAAVEAAKKDGLEVAFVPTMGALHEGHLSLIKEARRHAAFVVVSIFVNPLQFGAGEDFEKYPRAIEEDAEKLDGIGVSVLFTPTVNDLYRGNLNVSESAGHIGELYEGSARPDHFDGMLTVVARLFEAVKPNYAVFGAKDAQQVYLVKQLAAQKFTGIEIIVAPTIRESNGLALSSRNRYLSPADHKVAEHISAALRSAQQAASTPGGSPQSVLQAATTEMTKAPEAKLDYIALVDADTFEAVNDGFTGRAILLIAAVVGETRLIDNTEITF</sequence>
<dbReference type="KEGG" id="rla:Rhola_00001680"/>
<evidence type="ECO:0000256" key="2">
    <source>
        <dbReference type="ARBA" id="ARBA00009256"/>
    </source>
</evidence>
<dbReference type="HAMAP" id="MF_00158">
    <property type="entry name" value="PanC"/>
    <property type="match status" value="1"/>
</dbReference>
<comment type="subunit">
    <text evidence="8">Homodimer.</text>
</comment>
<dbReference type="PANTHER" id="PTHR21299">
    <property type="entry name" value="CYTIDYLATE KINASE/PANTOATE-BETA-ALANINE LIGASE"/>
    <property type="match status" value="1"/>
</dbReference>
<dbReference type="NCBIfam" id="TIGR00018">
    <property type="entry name" value="panC"/>
    <property type="match status" value="1"/>
</dbReference>
<dbReference type="GO" id="GO:0005524">
    <property type="term" value="F:ATP binding"/>
    <property type="evidence" value="ECO:0007669"/>
    <property type="project" value="UniProtKB-KW"/>
</dbReference>
<comment type="catalytic activity">
    <reaction evidence="7 8">
        <text>(R)-pantoate + beta-alanine + ATP = (R)-pantothenate + AMP + diphosphate + H(+)</text>
        <dbReference type="Rhea" id="RHEA:10912"/>
        <dbReference type="ChEBI" id="CHEBI:15378"/>
        <dbReference type="ChEBI" id="CHEBI:15980"/>
        <dbReference type="ChEBI" id="CHEBI:29032"/>
        <dbReference type="ChEBI" id="CHEBI:30616"/>
        <dbReference type="ChEBI" id="CHEBI:33019"/>
        <dbReference type="ChEBI" id="CHEBI:57966"/>
        <dbReference type="ChEBI" id="CHEBI:456215"/>
        <dbReference type="EC" id="6.3.2.1"/>
    </reaction>
</comment>
<dbReference type="AlphaFoldDB" id="A0A060JE08"/>
<evidence type="ECO:0000256" key="5">
    <source>
        <dbReference type="ARBA" id="ARBA00022741"/>
    </source>
</evidence>
<dbReference type="EMBL" id="CP007490">
    <property type="protein sequence ID" value="AIC46995.1"/>
    <property type="molecule type" value="Genomic_DNA"/>
</dbReference>
<dbReference type="EC" id="6.3.2.1" evidence="8"/>
<dbReference type="STRING" id="529884.Rhola_00001680"/>
<accession>A0A060JE08</accession>
<keyword evidence="3 8" id="KW-0436">Ligase</keyword>
<evidence type="ECO:0000313" key="9">
    <source>
        <dbReference type="EMBL" id="AIC46995.1"/>
    </source>
</evidence>
<evidence type="ECO:0000256" key="7">
    <source>
        <dbReference type="ARBA" id="ARBA00048258"/>
    </source>
</evidence>
<evidence type="ECO:0000313" key="10">
    <source>
        <dbReference type="Proteomes" id="UP000067708"/>
    </source>
</evidence>
<feature type="binding site" evidence="8">
    <location>
        <position position="61"/>
    </location>
    <ligand>
        <name>beta-alanine</name>
        <dbReference type="ChEBI" id="CHEBI:57966"/>
    </ligand>
</feature>
<dbReference type="Pfam" id="PF02569">
    <property type="entry name" value="Pantoate_ligase"/>
    <property type="match status" value="1"/>
</dbReference>
<feature type="binding site" evidence="8">
    <location>
        <position position="176"/>
    </location>
    <ligand>
        <name>ATP</name>
        <dbReference type="ChEBI" id="CHEBI:30616"/>
    </ligand>
</feature>
<reference evidence="9 10" key="1">
    <citation type="journal article" date="2014" name="Int. J. Syst. Evol. Microbiol.">
        <title>Rhodoluna lacicola gen. nov., sp. nov., a planktonic freshwater bacterium with stream-lined genome.</title>
        <authorList>
            <person name="Hahn M."/>
            <person name="Schmidt J."/>
            <person name="Taipale S.J."/>
            <person name="Doolittle W.F."/>
            <person name="Koll U."/>
        </authorList>
    </citation>
    <scope>NUCLEOTIDE SEQUENCE [LARGE SCALE GENOMIC DNA]</scope>
    <source>
        <strain evidence="9 10">MWH-Ta8</strain>
    </source>
</reference>
<organism evidence="9 10">
    <name type="scientific">Rhodoluna lacicola</name>
    <dbReference type="NCBI Taxonomy" id="529884"/>
    <lineage>
        <taxon>Bacteria</taxon>
        <taxon>Bacillati</taxon>
        <taxon>Actinomycetota</taxon>
        <taxon>Actinomycetes</taxon>
        <taxon>Micrococcales</taxon>
        <taxon>Microbacteriaceae</taxon>
        <taxon>Luna cluster</taxon>
        <taxon>Luna-1 subcluster</taxon>
        <taxon>Rhodoluna</taxon>
    </lineage>
</organism>
<dbReference type="InterPro" id="IPR042176">
    <property type="entry name" value="Pantoate_ligase_C"/>
</dbReference>
<comment type="similarity">
    <text evidence="2 8">Belongs to the pantothenate synthetase family.</text>
</comment>
<evidence type="ECO:0000256" key="8">
    <source>
        <dbReference type="HAMAP-Rule" id="MF_00158"/>
    </source>
</evidence>
<evidence type="ECO:0000256" key="4">
    <source>
        <dbReference type="ARBA" id="ARBA00022655"/>
    </source>
</evidence>
<feature type="binding site" evidence="8">
    <location>
        <position position="61"/>
    </location>
    <ligand>
        <name>(R)-pantoate</name>
        <dbReference type="ChEBI" id="CHEBI:15980"/>
    </ligand>
</feature>
<keyword evidence="5 8" id="KW-0547">Nucleotide-binding</keyword>
<dbReference type="InterPro" id="IPR003721">
    <property type="entry name" value="Pantoate_ligase"/>
</dbReference>
<name>A0A060JE08_9MICO</name>
<dbReference type="GO" id="GO:0004592">
    <property type="term" value="F:pantoate-beta-alanine ligase activity"/>
    <property type="evidence" value="ECO:0007669"/>
    <property type="project" value="UniProtKB-UniRule"/>
</dbReference>
<dbReference type="UniPathway" id="UPA00028">
    <property type="reaction ID" value="UER00005"/>
</dbReference>
<evidence type="ECO:0000256" key="6">
    <source>
        <dbReference type="ARBA" id="ARBA00022840"/>
    </source>
</evidence>
<feature type="binding site" evidence="8">
    <location>
        <begin position="30"/>
        <end position="37"/>
    </location>
    <ligand>
        <name>ATP</name>
        <dbReference type="ChEBI" id="CHEBI:30616"/>
    </ligand>
</feature>
<protein>
    <recommendedName>
        <fullName evidence="8">Pantothenate synthetase</fullName>
        <shortName evidence="8">PS</shortName>
        <ecNumber evidence="8">6.3.2.1</ecNumber>
    </recommendedName>
    <alternativeName>
        <fullName evidence="8">Pantoate--beta-alanine ligase</fullName>
    </alternativeName>
    <alternativeName>
        <fullName evidence="8">Pantoate-activating enzyme</fullName>
    </alternativeName>
</protein>
<dbReference type="GO" id="GO:0015940">
    <property type="term" value="P:pantothenate biosynthetic process"/>
    <property type="evidence" value="ECO:0007669"/>
    <property type="project" value="UniProtKB-UniRule"/>
</dbReference>
<evidence type="ECO:0000256" key="3">
    <source>
        <dbReference type="ARBA" id="ARBA00022598"/>
    </source>
</evidence>
<comment type="pathway">
    <text evidence="1 8">Cofactor biosynthesis; (R)-pantothenate biosynthesis; (R)-pantothenate from (R)-pantoate and beta-alanine: step 1/1.</text>
</comment>
<dbReference type="CDD" id="cd00560">
    <property type="entry name" value="PanC"/>
    <property type="match status" value="1"/>
</dbReference>
<comment type="subcellular location">
    <subcellularLocation>
        <location evidence="8">Cytoplasm</location>
    </subcellularLocation>
</comment>
<dbReference type="Proteomes" id="UP000067708">
    <property type="component" value="Chromosome"/>
</dbReference>
<dbReference type="SUPFAM" id="SSF52374">
    <property type="entry name" value="Nucleotidylyl transferase"/>
    <property type="match status" value="1"/>
</dbReference>
<dbReference type="Gene3D" id="3.40.50.620">
    <property type="entry name" value="HUPs"/>
    <property type="match status" value="1"/>
</dbReference>
<dbReference type="PATRIC" id="fig|529884.3.peg.157"/>
<proteinExistence type="inferred from homology"/>
<feature type="binding site" evidence="8">
    <location>
        <begin position="184"/>
        <end position="187"/>
    </location>
    <ligand>
        <name>ATP</name>
        <dbReference type="ChEBI" id="CHEBI:30616"/>
    </ligand>
</feature>
<keyword evidence="10" id="KW-1185">Reference proteome</keyword>
<dbReference type="NCBIfam" id="TIGR00125">
    <property type="entry name" value="cyt_tran_rel"/>
    <property type="match status" value="1"/>
</dbReference>